<feature type="domain" description="Bacterial Ig-like" evidence="3">
    <location>
        <begin position="1555"/>
        <end position="1634"/>
    </location>
</feature>
<evidence type="ECO:0000313" key="8">
    <source>
        <dbReference type="Proteomes" id="UP000199693"/>
    </source>
</evidence>
<evidence type="ECO:0000313" key="5">
    <source>
        <dbReference type="EMBL" id="SDI76155.1"/>
    </source>
</evidence>
<evidence type="ECO:0008006" key="9">
    <source>
        <dbReference type="Google" id="ProtNLM"/>
    </source>
</evidence>
<evidence type="ECO:0000259" key="3">
    <source>
        <dbReference type="Pfam" id="PF19077"/>
    </source>
</evidence>
<feature type="domain" description="Bacterial Ig-like" evidence="3">
    <location>
        <begin position="1451"/>
        <end position="1530"/>
    </location>
</feature>
<feature type="domain" description="Bacterial Ig" evidence="2">
    <location>
        <begin position="399"/>
        <end position="472"/>
    </location>
</feature>
<evidence type="ECO:0000313" key="7">
    <source>
        <dbReference type="Proteomes" id="UP000198309"/>
    </source>
</evidence>
<sequence>MAAIQLIAKSSGQVSDVSGKNLLSLTHPCVVKIAAAPDSIQSVSRNGDSLVIRLKNGEVITVDNFFQAVDGLRHDLVLEAPDGQLWLADQSEPWLTTELDSIEQLLAVQSDDAYYAFGLLPMAGLGALGVGGLAAAAGGGGGGSGGGASGAAPGKPAVLSNNLQGLAGTAEPGSLITLTRPDGSTLTTTTDGNGHWSFQPNPLDNGQAGTVTASNGNGTSEPVGTGAADLLAPQEPTVTENNAGGLSGTGEPEGIVTVELPDGSTVTTVVDGNGNWEFPENPLENGESGIITIIDPSGNVSPPTVTEPADLVPPEPPVVTENNGNGLGGTGEPEGIVTVELPDGSTVTTVVDGNGNWEFPENPLENGENGSVTITDPSGNVSPPTETGPAEIEPIDTTAPEPPVITDNNGNGLGGTGEPEGIVTVELPDGSTVTTVVDGNGNWEFPENPLENGETGIVTITDPSGNVSPPTITEPADLVPPEPPVITGNNGNGLGGTGEPEGIVTVELPDGSTVTTVIDENGNWEFPENPLENGESGIVTITDPSGNVSPPTVTEPADVIAPEPPVITDNHGNGLGGTGEPEGIVTVELPDGSTVTTIIDENGNWEFPENPLENGESGTVTITDPSGNVSPPVTTEPADVIAPEPPVITDNNGNGLGGTGEPEGIVTVELPDGSTVTTVIDENGNWEFPENPLENGESGTVTITDPSGNISPPTETDPADTIAPEPPVITDNNGNGLGGTGEPEGIVTVELPDGSTVTTIVDENGNWEFPENPLENGETGTVTITDPSGNVSPPTITEPTDNLAPDISEAEASLNLIDDVGAITGPIAQGGHTDDNQPEFKGQLVGGDAVLVNVYDNGELIGSTPVNPDGSWSFTPEQPLEEGAHSLQASAVDAAGNASAMLPADGWSFTVDTLAPVTPPETVGALSLVDDVGSVIGEIARGGVTDDAKPRFGGNGVPADILSVNVYDNGVLIGSASVSAGQWSFDPALPLLAGEHNFQAALVDAAGNEGPKSADWHFTLKLTPPAAPSIEHVIDDQAPLTSEHLQPGAQTDDRTPTIKGTAEAGTLVHLYVNGSEAGSVATDAEGNWSITLDDLGADGLKTLTAKAVDTAGQWSPATGGFDILLDTRAPATPDAPSALDNVGAVTGPITGGVTDDSTPTFSGSAEPGATVTIKDGDSVLGTAIVDGEGNWSFTPAEALGEGEHSITSVVSDAAGNVSEPSDALVLVVDTRPLVVSVAKALDDAGSLTAGLGNGAVTDDRTPTLVGSATAGALVTVMDGASVLGSVVADAAGAWSLELPAQADGGYSYDVTASNGANSASTRFELTIDGSAPAKPGAILAVDNQGEVTGPIDNGITDDSTPTFSGSAEPGSVVTILDGGSVLGTAVADGDGNWSFTPAQPLTDGEHAISVKATDAAGNVSEPSDVLALTVDTSDVLVSIEAAIDDAGEPQSLSNNALTNDATPTLVGKTLADAVVVIFEGEVEIGSVTADAEGNWSFQLPAQADGEHTYTASVSNGANSGSAEFSLNLDTAAPATPAAVLATDDQGLVRGPIAAGGVTDDAQPVFSGTAEAGAVVTLLDGAEVLGSVTADANGDWSFTPAQPLAEGSHSISAQVSDAAGNVGQPGPALAFSVDTAPISVSVIKASDNVGAKQGDLADKALTDDNRPTLVGTASAGAIVSILDGSTLLGSVLADASGNWSLELPEQADGNHVYDILATAANGNEAGTRFELDIDTQAPDAPAGIVVTDNVGAQQGGLEAGAATDDSAAVISGSGANPGDLITVHDNGSVIGTAIVDADGNWSYKPETPLAEGEHAITASATDAAGNESARGPALSFVVDTTAPGAITDLALVDDVEGGILGSIGQGELSNDATPTYSGHVEGGAVLVRIYDNGELIGSASVDEAGNWRFEPQTPLADGAHSFQAEALDAAGNLGPRSEAWDFVVDAAVPETPRITRVQDDFGPQQGDLDKGAATDDANLTLSGTGSAGATLFLYVRLSDDAQAPSELLGSTVIDANGQWSLTTDDLGQFGGDGMKYLWASSQSPSGQMSEAPGEDFPVELQSALPEAPQMLALETEAFTSLVSGNLTSDTTPSISGSGAPGSLVVVYDNGQELGSTQVDEAGHWSFTPQAPLADGSHALSATLTDGVGNVTEPSAPWLFVVDTLAPNVGLDINTAEQLAGQTEPGAIVTVVDKAGTAHSVTADQDGRWSMQPNPLGLGEDGSLSVQDAAGNPSQAIVIQGDVLASYDLSRYTSQVNTTEAGPQANPSVATLADGRIIVVWQGGDTGNDSAEVFMQLFEADGVTRIGGEQQVNQRSAYSQDSPQVVALADGGYLVVWESYLAGPDTSGDGIMARRYGADGSPLTDEFAVNLNTAGGQKSAVAVAHPDGGYTISWMSDPNGTSTDLIVQRTFDADNQPLTGDVIVGSGEAYGASGAPAMAAFADGTYVTVWSGAKGPGDNAGTGVIGQLYKADGTPLGGNFQVNGSTGNSQDYPDVITLRDGSFVVVWEGNPPGSSGYDVYMAHYSVDPATGAVQRIGMGDVRVNSNVAGDQYKPTAVALDDGGYLVLWGSVGGDGSGSAVYAQRYSATGEKLGREFLVNPTTEGNQGWAGDSVDMKNLLDATVMEDGNVYVTWQSDKADSSGWGIEGSVIDIDAGYYSEFRVNSTLTGGQDHSATARLPNGGFVVVWESATGDGSNDCVMAQLFDARGMPVGPEFVVNATSGDYQGKPSVEALADGSFVVSWTSYTGGNDAIVQQKYGYTYDLDGQINGAQRQGGEHTVNVNDAGNQRYSSISALEDGGYMVTWKSAVGGEWHVYARQYDADGSPVTGDLLVSDTNYSSIDIVGPSITTLKGGLVVMSYGRDVGGSAGGEAYFRIYDPATGTFGPEIVANQTSANSQASPSVSHLANGNFIVTWDSNDHGGPDQYGYGTWGRIFNAAGEPVGNEFLLTGTTIGDQVLPVVVPREGGGFVVIYQSSSEAAPGAGTYGVYAQYFDDAGHKVGQQLHINQLVSGDQVEVDATFLDSGKLFVSWTDKGVSDGSGSAIKGSLVDLDESLGLIAPPPVGEGVTGIDYVPADPPAISVLSVGLDSNSAEQLGGRTEPGAIVTVVDAKGVTHTATADEHGRWAIYPNPLAEGEQGSLSARDAAGHEAPPLAIQGAALADYQLVRHTVEVNTTEAGPQANPSVATLADGRIIVVWQSGDASAGNAEVFMQLFAADGVTRIGGEQQVNQRNASNQDSPQVVALADGGYLVVWESYQAGPDTSGDGVMARRYGADGTPLTDEFAVNVGTAGGQKSPIAIAHPDGGYTISWQSDPDASTTNHIVQRSFDADNQPLTGDVIVGSGNLYGNEGAPAMAVFADGMYVTVWTGHGGPGDNSASGVIGQLYKADGTPLGGNFQVNAGTGNSQNYPDVITLKDGSFVVVWDSNLPGSVSSDIYAAHYRVDPASGELSLVGAGDFRVNSGLAGKQYKPTAVALEDGGYLVVWGSDGGDGSGSAVYAQRYDAQGQPLGREFLVNPTTEGNQGWGGDNGDMNNLLDATLLADGNVYVTWQSDKADSNGWGIEGSVIDIDAGYYSEFRVNGTLSGDQDRSATARLPNGGFVVVWESATGDGSNDCVMAQLFDAKGMPLGGEFVVNGTTANYQGQPTVAVLADGSFVVSWTSYAGGNDAILLQKYGYTHDLDGQINGVQRQGGEHTVNVNDAGHQRYSSITALDDGGYMVAWKSSVGGEWHVYARQYNADGSPAGGEQLVSDTNYADSLDTRAPSISTLEDGRVVFAYGRSMGGGAGGEVFFRVYDPATGNFGPEILANQTSANSQASPSVSQLANGSFVVTWDSNDHGGLDQSGYGVWGRVFNAAGEPLGNEFLLNTRTAGNQALPLVVAREGGGFVVVYQSASDGAPGAGSYGIYAQFFDDAGRKVGQELHINQLLSGDQTQVSAAFLDSGKLFVSWTDNGVGDGGGSAVKGRLVDLEETLGLPAPAVEGGATHVDYHPVSDILGTAGDDMLDARGYTTASGGEGNDAILIDGTGFAHIDGGAGYDILVWASRNSLDLGEVADRLENIEAIHLGEALGQTLSLSLADLLKIVPQEGDAQRLRITGDTGQNGVTDTVDIDLSAWALDAGQAKVSEGAVTYDVYTSASASHVQLLIQEGLYVV</sequence>
<feature type="region of interest" description="Disordered" evidence="1">
    <location>
        <begin position="625"/>
        <end position="646"/>
    </location>
</feature>
<dbReference type="NCBIfam" id="NF033510">
    <property type="entry name" value="Ca_tandemer"/>
    <property type="match status" value="21"/>
</dbReference>
<feature type="domain" description="Bacterial Ig-like" evidence="3">
    <location>
        <begin position="1649"/>
        <end position="1734"/>
    </location>
</feature>
<protein>
    <recommendedName>
        <fullName evidence="9">Ig-like domain (Group 3)</fullName>
    </recommendedName>
</protein>
<proteinExistence type="predicted"/>
<feature type="domain" description="Biofilm-associated protein BapA-like prefix-like" evidence="4">
    <location>
        <begin position="1"/>
        <end position="111"/>
    </location>
</feature>
<keyword evidence="7" id="KW-1185">Reference proteome</keyword>
<feature type="region of interest" description="Disordered" evidence="1">
    <location>
        <begin position="360"/>
        <end position="416"/>
    </location>
</feature>
<dbReference type="Pfam" id="PF17936">
    <property type="entry name" value="Big_6"/>
    <property type="match status" value="9"/>
</dbReference>
<dbReference type="Pfam" id="PF19077">
    <property type="entry name" value="Big_13"/>
    <property type="match status" value="12"/>
</dbReference>
<dbReference type="Gene3D" id="3.30.420.430">
    <property type="match status" value="8"/>
</dbReference>
<gene>
    <name evidence="5" type="ORF">SAMN05216189_1008158</name>
    <name evidence="6" type="ORF">SAMN06295949_104158</name>
</gene>
<evidence type="ECO:0000259" key="4">
    <source>
        <dbReference type="Pfam" id="PF22783"/>
    </source>
</evidence>
<dbReference type="EMBL" id="FZPC01000004">
    <property type="protein sequence ID" value="SNS62353.1"/>
    <property type="molecule type" value="Genomic_DNA"/>
</dbReference>
<evidence type="ECO:0000256" key="1">
    <source>
        <dbReference type="SAM" id="MobiDB-lite"/>
    </source>
</evidence>
<feature type="domain" description="Bacterial Ig" evidence="2">
    <location>
        <begin position="2174"/>
        <end position="2238"/>
    </location>
</feature>
<feature type="domain" description="Bacterial Ig-like" evidence="3">
    <location>
        <begin position="1863"/>
        <end position="1944"/>
    </location>
</feature>
<feature type="domain" description="Bacterial Ig-like" evidence="3">
    <location>
        <begin position="1050"/>
        <end position="1127"/>
    </location>
</feature>
<organism evidence="5 8">
    <name type="scientific">Pseudomonas delhiensis</name>
    <dbReference type="NCBI Taxonomy" id="366289"/>
    <lineage>
        <taxon>Bacteria</taxon>
        <taxon>Pseudomonadati</taxon>
        <taxon>Pseudomonadota</taxon>
        <taxon>Gammaproteobacteria</taxon>
        <taxon>Pseudomonadales</taxon>
        <taxon>Pseudomonadaceae</taxon>
        <taxon>Pseudomonas</taxon>
    </lineage>
</organism>
<feature type="domain" description="Bacterial Ig-like" evidence="3">
    <location>
        <begin position="1246"/>
        <end position="1328"/>
    </location>
</feature>
<feature type="domain" description="Bacterial Ig" evidence="2">
    <location>
        <begin position="642"/>
        <end position="716"/>
    </location>
</feature>
<feature type="compositionally biased region" description="Polar residues" evidence="1">
    <location>
        <begin position="182"/>
        <end position="220"/>
    </location>
</feature>
<feature type="domain" description="Bacterial Ig-like" evidence="3">
    <location>
        <begin position="822"/>
        <end position="913"/>
    </location>
</feature>
<feature type="domain" description="Bacterial Ig" evidence="2">
    <location>
        <begin position="561"/>
        <end position="636"/>
    </location>
</feature>
<dbReference type="InterPro" id="IPR044016">
    <property type="entry name" value="Big_13"/>
</dbReference>
<reference evidence="6 7" key="2">
    <citation type="submission" date="2017-06" db="EMBL/GenBank/DDBJ databases">
        <authorList>
            <person name="Varghese N."/>
            <person name="Submissions S."/>
        </authorList>
    </citation>
    <scope>NUCLEOTIDE SEQUENCE [LARGE SCALE GENOMIC DNA]</scope>
    <source>
        <strain evidence="6 7">RLD-1</strain>
    </source>
</reference>
<feature type="domain" description="Bacterial Ig-like" evidence="3">
    <location>
        <begin position="1151"/>
        <end position="1230"/>
    </location>
</feature>
<dbReference type="Gene3D" id="2.60.40.10">
    <property type="entry name" value="Immunoglobulins"/>
    <property type="match status" value="13"/>
</dbReference>
<evidence type="ECO:0000259" key="2">
    <source>
        <dbReference type="Pfam" id="PF17936"/>
    </source>
</evidence>
<evidence type="ECO:0000313" key="6">
    <source>
        <dbReference type="EMBL" id="SNS62353.1"/>
    </source>
</evidence>
<name>A0A239G1K1_9PSED</name>
<feature type="domain" description="Bacterial Ig-like" evidence="3">
    <location>
        <begin position="1345"/>
        <end position="1432"/>
    </location>
</feature>
<dbReference type="RefSeq" id="WP_089390424.1">
    <property type="nucleotide sequence ID" value="NZ_FNEC01000008.1"/>
</dbReference>
<dbReference type="Proteomes" id="UP000198309">
    <property type="component" value="Unassembled WGS sequence"/>
</dbReference>
<dbReference type="InterPro" id="IPR048051">
    <property type="entry name" value="BapA-like_prefix-like"/>
</dbReference>
<feature type="domain" description="Bacterial Ig" evidence="2">
    <location>
        <begin position="3087"/>
        <end position="3153"/>
    </location>
</feature>
<feature type="domain" description="Bacterial Ig-like" evidence="3">
    <location>
        <begin position="938"/>
        <end position="1014"/>
    </location>
</feature>
<dbReference type="InterPro" id="IPR041498">
    <property type="entry name" value="Big_6"/>
</dbReference>
<feature type="domain" description="Bacterial Ig" evidence="2">
    <location>
        <begin position="486"/>
        <end position="554"/>
    </location>
</feature>
<feature type="compositionally biased region" description="Polar residues" evidence="1">
    <location>
        <begin position="368"/>
        <end position="385"/>
    </location>
</feature>
<accession>A0A239G1K1</accession>
<feature type="domain" description="Bacterial Ig" evidence="2">
    <location>
        <begin position="317"/>
        <end position="386"/>
    </location>
</feature>
<dbReference type="Pfam" id="PF22783">
    <property type="entry name" value="BapA_N"/>
    <property type="match status" value="1"/>
</dbReference>
<feature type="domain" description="Bacterial Ig" evidence="2">
    <location>
        <begin position="723"/>
        <end position="796"/>
    </location>
</feature>
<feature type="region of interest" description="Disordered" evidence="1">
    <location>
        <begin position="173"/>
        <end position="220"/>
    </location>
</feature>
<feature type="domain" description="Bacterial Ig-like" evidence="3">
    <location>
        <begin position="1759"/>
        <end position="1839"/>
    </location>
</feature>
<feature type="region of interest" description="Disordered" evidence="1">
    <location>
        <begin position="707"/>
        <end position="741"/>
    </location>
</feature>
<dbReference type="EMBL" id="FNEC01000008">
    <property type="protein sequence ID" value="SDI76155.1"/>
    <property type="molecule type" value="Genomic_DNA"/>
</dbReference>
<dbReference type="Proteomes" id="UP000199693">
    <property type="component" value="Unassembled WGS sequence"/>
</dbReference>
<feature type="domain" description="Bacterial Ig-like" evidence="3">
    <location>
        <begin position="2083"/>
        <end position="2162"/>
    </location>
</feature>
<reference evidence="5 8" key="1">
    <citation type="submission" date="2016-10" db="EMBL/GenBank/DDBJ databases">
        <authorList>
            <person name="de Groot N.N."/>
        </authorList>
    </citation>
    <scope>NUCLEOTIDE SEQUENCE [LARGE SCALE GENOMIC DNA]</scope>
    <source>
        <strain evidence="5 8">CCM 7361</strain>
    </source>
</reference>
<feature type="domain" description="Bacterial Ig" evidence="2">
    <location>
        <begin position="232"/>
        <end position="306"/>
    </location>
</feature>
<dbReference type="NCBIfam" id="NF033677">
    <property type="entry name" value="biofilm_BapA_N"/>
    <property type="match status" value="1"/>
</dbReference>
<dbReference type="InterPro" id="IPR013783">
    <property type="entry name" value="Ig-like_fold"/>
</dbReference>